<dbReference type="InterPro" id="IPR050426">
    <property type="entry name" value="Glycosyltransferase_28"/>
</dbReference>
<dbReference type="RefSeq" id="WP_183975135.1">
    <property type="nucleotide sequence ID" value="NZ_JACHEB010000003.1"/>
</dbReference>
<comment type="caution">
    <text evidence="1">The sequence shown here is derived from an EMBL/GenBank/DDBJ whole genome shotgun (WGS) entry which is preliminary data.</text>
</comment>
<sequence length="431" mass="47523">MKIGFIAYPASGHLYSMTALARKLQSRGHEVICIGVPDTESIVRAAGLTFVPYCEEEFPMGSLTQAYAPVAKMHGIEVVTYTSEKLFAPFTRAALKHLPQTLEETGVEALVIDTIHFFFELVPINMGIPYVQVCCALHLDLSGTTPPFIFNWPHETTSEALTRNIEGVHEAIQTLLPVLAEATHYADSTGLGSTWQEPGSTLSKLAVITQTPKEFDFPGIPWPAQFHYAGPLHDGEGREPVAFPWQELNGKPLIYASLGTLVNGLDHAYKAILEATEELPEVQLVLSVGHSINPDDLRPIPPDAIIVRTAPQLQLLKRAALCITHAGLNTTLEALAQGVPMVALPIGYDQPGVAARIEYHRVGKSLEVATLTGRQMLKVTREVFENPSYRERARYFKKVIAETRGLEVAADRIEEAFQTETTFFRRSEQTV</sequence>
<dbReference type="GO" id="GO:0008194">
    <property type="term" value="F:UDP-glycosyltransferase activity"/>
    <property type="evidence" value="ECO:0007669"/>
    <property type="project" value="InterPro"/>
</dbReference>
<organism evidence="1 2">
    <name type="scientific">Tunturiibacter gelidiferens</name>
    <dbReference type="NCBI Taxonomy" id="3069689"/>
    <lineage>
        <taxon>Bacteria</taxon>
        <taxon>Pseudomonadati</taxon>
        <taxon>Acidobacteriota</taxon>
        <taxon>Terriglobia</taxon>
        <taxon>Terriglobales</taxon>
        <taxon>Acidobacteriaceae</taxon>
        <taxon>Tunturiibacter</taxon>
    </lineage>
</organism>
<dbReference type="CDD" id="cd03784">
    <property type="entry name" value="GT1_Gtf-like"/>
    <property type="match status" value="1"/>
</dbReference>
<dbReference type="GO" id="GO:0017000">
    <property type="term" value="P:antibiotic biosynthetic process"/>
    <property type="evidence" value="ECO:0007669"/>
    <property type="project" value="UniProtKB-ARBA"/>
</dbReference>
<name>A0A9X0QCZ0_9BACT</name>
<proteinExistence type="predicted"/>
<gene>
    <name evidence="1" type="ORF">HDF14_001609</name>
</gene>
<evidence type="ECO:0000313" key="2">
    <source>
        <dbReference type="Proteomes" id="UP000535182"/>
    </source>
</evidence>
<dbReference type="Gene3D" id="3.40.50.2000">
    <property type="entry name" value="Glycogen Phosphorylase B"/>
    <property type="match status" value="2"/>
</dbReference>
<dbReference type="InterPro" id="IPR002213">
    <property type="entry name" value="UDP_glucos_trans"/>
</dbReference>
<dbReference type="FunFam" id="3.40.50.2000:FF:000072">
    <property type="entry name" value="Glycosyl transferase"/>
    <property type="match status" value="1"/>
</dbReference>
<dbReference type="SUPFAM" id="SSF53756">
    <property type="entry name" value="UDP-Glycosyltransferase/glycogen phosphorylase"/>
    <property type="match status" value="1"/>
</dbReference>
<protein>
    <submittedName>
        <fullName evidence="1">MGT family glycosyltransferase</fullName>
    </submittedName>
</protein>
<dbReference type="Pfam" id="PF00201">
    <property type="entry name" value="UDPGT"/>
    <property type="match status" value="1"/>
</dbReference>
<dbReference type="Proteomes" id="UP000535182">
    <property type="component" value="Unassembled WGS sequence"/>
</dbReference>
<dbReference type="PANTHER" id="PTHR48050">
    <property type="entry name" value="STEROL 3-BETA-GLUCOSYLTRANSFERASE"/>
    <property type="match status" value="1"/>
</dbReference>
<dbReference type="AlphaFoldDB" id="A0A9X0QCZ0"/>
<dbReference type="EMBL" id="JACHEB010000003">
    <property type="protein sequence ID" value="MBB5328003.1"/>
    <property type="molecule type" value="Genomic_DNA"/>
</dbReference>
<keyword evidence="2" id="KW-1185">Reference proteome</keyword>
<dbReference type="PANTHER" id="PTHR48050:SF13">
    <property type="entry name" value="STEROL 3-BETA-GLUCOSYLTRANSFERASE UGT80A2"/>
    <property type="match status" value="1"/>
</dbReference>
<dbReference type="GO" id="GO:0016758">
    <property type="term" value="F:hexosyltransferase activity"/>
    <property type="evidence" value="ECO:0007669"/>
    <property type="project" value="UniProtKB-ARBA"/>
</dbReference>
<accession>A0A9X0QCZ0</accession>
<evidence type="ECO:0000313" key="1">
    <source>
        <dbReference type="EMBL" id="MBB5328003.1"/>
    </source>
</evidence>
<reference evidence="1 2" key="1">
    <citation type="submission" date="2020-08" db="EMBL/GenBank/DDBJ databases">
        <title>Genomic Encyclopedia of Type Strains, Phase IV (KMG-V): Genome sequencing to study the core and pangenomes of soil and plant-associated prokaryotes.</title>
        <authorList>
            <person name="Whitman W."/>
        </authorList>
    </citation>
    <scope>NUCLEOTIDE SEQUENCE [LARGE SCALE GENOMIC DNA]</scope>
    <source>
        <strain evidence="1 2">X5P2</strain>
    </source>
</reference>